<accession>K0R027</accession>
<comment type="caution">
    <text evidence="2">The sequence shown here is derived from an EMBL/GenBank/DDBJ whole genome shotgun (WGS) entry which is preliminary data.</text>
</comment>
<dbReference type="AntiFam" id="ANF00149">
    <property type="entry name" value="Shadow ORF (opposite cshA)"/>
</dbReference>
<proteinExistence type="predicted"/>
<feature type="compositionally biased region" description="Basic and acidic residues" evidence="1">
    <location>
        <begin position="598"/>
        <end position="634"/>
    </location>
</feature>
<feature type="region of interest" description="Disordered" evidence="1">
    <location>
        <begin position="156"/>
        <end position="193"/>
    </location>
</feature>
<organism evidence="2 3">
    <name type="scientific">Thalassiosira oceanica</name>
    <name type="common">Marine diatom</name>
    <dbReference type="NCBI Taxonomy" id="159749"/>
    <lineage>
        <taxon>Eukaryota</taxon>
        <taxon>Sar</taxon>
        <taxon>Stramenopiles</taxon>
        <taxon>Ochrophyta</taxon>
        <taxon>Bacillariophyta</taxon>
        <taxon>Coscinodiscophyceae</taxon>
        <taxon>Thalassiosirophycidae</taxon>
        <taxon>Thalassiosirales</taxon>
        <taxon>Thalassiosiraceae</taxon>
        <taxon>Thalassiosira</taxon>
    </lineage>
</organism>
<feature type="region of interest" description="Disordered" evidence="1">
    <location>
        <begin position="693"/>
        <end position="715"/>
    </location>
</feature>
<feature type="compositionally biased region" description="Low complexity" evidence="1">
    <location>
        <begin position="348"/>
        <end position="358"/>
    </location>
</feature>
<feature type="compositionally biased region" description="Low complexity" evidence="1">
    <location>
        <begin position="388"/>
        <end position="400"/>
    </location>
</feature>
<sequence length="790" mass="85434">MSKLIDVQNKAARPQTPGRRQTRIDGHVFERCVKPAALALGLLAVVGSGEGAGRHQRIRASRAWAAVVKCSADDHVPPDSGFGLVLAAFWSGVVACGASGGEAMEMKGHTALSSGFGWFAWVDLRRRAVGQVLLERRALLLEGRLRLFPTRHHEGRRRVSVQEAEGAPHGRRSRRDDLRNRAAAGGVRSHDSAVRALRRDIESPGARHGRRAGLFGEVPSRRLAGPFGGFDGSRKVYWDQTKSNDLRCLESIASPPRSPPPPPAAVAPLPRDAPQVQAELVREPFQHELLVRRYQRHDLAPPPQPSGPAASVDVHVPLVVGREVEVDHVSHAGDVEAARGEVRGQEYPDPAVASVPSAASSSAADVAADVPPRALAEPVPSPGPRNPSIAADRADAASSSLRTETTASRPRSFASVREDVETPALVAEYQYLLRPVFAAAVSAGPAELPPHPPLESPDLRPLVAANHVDVLERRRHELAGADVDPHRLPQRPPVPHALPHEVVVLGYRRRREYRLPVLVPEAALRPGRRRLDASVVAAPPVPRHGDLVHPPPLPLHARADHVDLLVRRAKVPRQQLVERPRRPARGPARRARPPAPEARVDLVDDHGLDRADPHASPGDHPRQLVGRPDDDVRRLGPRPPPLPDVRRPLQEGHDHHLPAPRGGLAVANAIVLLEHCAGAQPPRDADDLQAELPRRHDDEGLHRGPRRVDPAEDREEVREGLAAAGLRVDDRVGRAVVLFCFGPAAAAGEEQVERPALQEGRADVAQTGGPLDQPRREARPAAVPAVLLPA</sequence>
<evidence type="ECO:0000256" key="1">
    <source>
        <dbReference type="SAM" id="MobiDB-lite"/>
    </source>
</evidence>
<feature type="region of interest" description="Disordered" evidence="1">
    <location>
        <begin position="748"/>
        <end position="790"/>
    </location>
</feature>
<feature type="region of interest" description="Disordered" evidence="1">
    <location>
        <begin position="373"/>
        <end position="415"/>
    </location>
</feature>
<feature type="compositionally biased region" description="Low complexity" evidence="1">
    <location>
        <begin position="780"/>
        <end position="790"/>
    </location>
</feature>
<dbReference type="AlphaFoldDB" id="K0R027"/>
<feature type="region of interest" description="Disordered" evidence="1">
    <location>
        <begin position="1"/>
        <end position="21"/>
    </location>
</feature>
<protein>
    <submittedName>
        <fullName evidence="2">Uncharacterized protein</fullName>
    </submittedName>
</protein>
<dbReference type="Proteomes" id="UP000266841">
    <property type="component" value="Unassembled WGS sequence"/>
</dbReference>
<feature type="region of interest" description="Disordered" evidence="1">
    <location>
        <begin position="330"/>
        <end position="358"/>
    </location>
</feature>
<feature type="non-terminal residue" evidence="2">
    <location>
        <position position="790"/>
    </location>
</feature>
<feature type="compositionally biased region" description="Basic and acidic residues" evidence="1">
    <location>
        <begin position="644"/>
        <end position="657"/>
    </location>
</feature>
<reference evidence="2 3" key="1">
    <citation type="journal article" date="2012" name="Genome Biol.">
        <title>Genome and low-iron response of an oceanic diatom adapted to chronic iron limitation.</title>
        <authorList>
            <person name="Lommer M."/>
            <person name="Specht M."/>
            <person name="Roy A.S."/>
            <person name="Kraemer L."/>
            <person name="Andreson R."/>
            <person name="Gutowska M.A."/>
            <person name="Wolf J."/>
            <person name="Bergner S.V."/>
            <person name="Schilhabel M.B."/>
            <person name="Klostermeier U.C."/>
            <person name="Beiko R.G."/>
            <person name="Rosenstiel P."/>
            <person name="Hippler M."/>
            <person name="Laroche J."/>
        </authorList>
    </citation>
    <scope>NUCLEOTIDE SEQUENCE [LARGE SCALE GENOMIC DNA]</scope>
    <source>
        <strain evidence="2 3">CCMP1005</strain>
    </source>
</reference>
<evidence type="ECO:0000313" key="2">
    <source>
        <dbReference type="EMBL" id="EJK44915.1"/>
    </source>
</evidence>
<keyword evidence="3" id="KW-1185">Reference proteome</keyword>
<feature type="region of interest" description="Disordered" evidence="1">
    <location>
        <begin position="571"/>
        <end position="661"/>
    </location>
</feature>
<feature type="compositionally biased region" description="Basic residues" evidence="1">
    <location>
        <begin position="582"/>
        <end position="592"/>
    </location>
</feature>
<feature type="compositionally biased region" description="Basic and acidic residues" evidence="1">
    <location>
        <begin position="330"/>
        <end position="346"/>
    </location>
</feature>
<evidence type="ECO:0000313" key="3">
    <source>
        <dbReference type="Proteomes" id="UP000266841"/>
    </source>
</evidence>
<dbReference type="EMBL" id="AGNL01049054">
    <property type="protein sequence ID" value="EJK44915.1"/>
    <property type="molecule type" value="Genomic_DNA"/>
</dbReference>
<gene>
    <name evidence="2" type="ORF">THAOC_36510</name>
</gene>
<name>K0R027_THAOC</name>